<dbReference type="Pfam" id="PF01019">
    <property type="entry name" value="G_glu_transpept"/>
    <property type="match status" value="1"/>
</dbReference>
<accession>A0A3D9LFN1</accession>
<comment type="similarity">
    <text evidence="1">Belongs to the gamma-glutamyltransferase family.</text>
</comment>
<dbReference type="AlphaFoldDB" id="A0A3D9LFN1"/>
<proteinExistence type="inferred from homology"/>
<evidence type="ECO:0000256" key="3">
    <source>
        <dbReference type="ARBA" id="ARBA00022801"/>
    </source>
</evidence>
<dbReference type="RefSeq" id="WP_115932542.1">
    <property type="nucleotide sequence ID" value="NZ_QREH01000001.1"/>
</dbReference>
<dbReference type="InterPro" id="IPR043138">
    <property type="entry name" value="GGT_lsub"/>
</dbReference>
<sequence length="602" mass="60637">MQRTRTSVPALACVAALSAVLLALAGCAAPAPEEPSGPASGSPSSSASGPPSNGTSGTTPAPSASAAALQEQAVAAGHPAAVEVGTEILEQGGNAADAAIATAFAVAVVEPFASGIGGGGSALVARGDGDPLAYDYRETVAQDGDIPSSGTGVPGFVDGMATLHAEHASLEWSELLAPAIELADEGFPVSPLLAQRMRSDYGPGAIEGLAPFHSGEGAGGAGPLEEGETLVQAELAATMETLAQEGPDALYTGSLVDDLTAVDGLDAESLAAYETVTSEPVRGPVGDYEYVSAAPPLPGAAVVQFLQVAEALGVAEAEPGSAEYVDAMAAAWQVADASVTESFGDPAFVDVPVERLTDPEANAELARTEVAPALASSAVTDQSAARRTNAASANGAVGAGGDAEPTEAAELVEAGNTTHLTVIDDEGLTVSMTNTITSFWGGAEASTVGGFFLNNQLSRFESLDTPANQPEPGRKSVSWSAPSLVLDSEGRVVMGLGSPGGQVIPAILATVMVPWALQDVPLQEAVDSPRHYLQDGVLSLEEQPAQDVAALIHQRGWQPRVTERADATFGSVQALEIDYEAGTVTGAEDSRREGDVAVVPAG</sequence>
<reference evidence="7 8" key="1">
    <citation type="submission" date="2018-07" db="EMBL/GenBank/DDBJ databases">
        <title>Sequencing the genomes of 1000 actinobacteria strains.</title>
        <authorList>
            <person name="Klenk H.-P."/>
        </authorList>
    </citation>
    <scope>NUCLEOTIDE SEQUENCE [LARGE SCALE GENOMIC DNA]</scope>
    <source>
        <strain evidence="7 8">DSM 14442</strain>
    </source>
</reference>
<feature type="chain" id="PRO_5038817247" evidence="6">
    <location>
        <begin position="26"/>
        <end position="602"/>
    </location>
</feature>
<keyword evidence="4" id="KW-0865">Zymogen</keyword>
<evidence type="ECO:0000256" key="6">
    <source>
        <dbReference type="SAM" id="SignalP"/>
    </source>
</evidence>
<feature type="region of interest" description="Disordered" evidence="5">
    <location>
        <begin position="381"/>
        <end position="404"/>
    </location>
</feature>
<evidence type="ECO:0000256" key="1">
    <source>
        <dbReference type="ARBA" id="ARBA00009381"/>
    </source>
</evidence>
<feature type="compositionally biased region" description="Low complexity" evidence="5">
    <location>
        <begin position="383"/>
        <end position="396"/>
    </location>
</feature>
<dbReference type="GO" id="GO:0016740">
    <property type="term" value="F:transferase activity"/>
    <property type="evidence" value="ECO:0007669"/>
    <property type="project" value="UniProtKB-KW"/>
</dbReference>
<dbReference type="SUPFAM" id="SSF56235">
    <property type="entry name" value="N-terminal nucleophile aminohydrolases (Ntn hydrolases)"/>
    <property type="match status" value="1"/>
</dbReference>
<evidence type="ECO:0000256" key="2">
    <source>
        <dbReference type="ARBA" id="ARBA00022679"/>
    </source>
</evidence>
<dbReference type="Gene3D" id="3.60.20.40">
    <property type="match status" value="1"/>
</dbReference>
<gene>
    <name evidence="7" type="ORF">C8E99_2492</name>
</gene>
<dbReference type="PROSITE" id="PS51257">
    <property type="entry name" value="PROKAR_LIPOPROTEIN"/>
    <property type="match status" value="1"/>
</dbReference>
<name>A0A3D9LFN1_9MICC</name>
<evidence type="ECO:0000313" key="7">
    <source>
        <dbReference type="EMBL" id="REE04650.1"/>
    </source>
</evidence>
<keyword evidence="3 7" id="KW-0378">Hydrolase</keyword>
<dbReference type="PANTHER" id="PTHR43199">
    <property type="entry name" value="GLUTATHIONE HYDROLASE"/>
    <property type="match status" value="1"/>
</dbReference>
<dbReference type="InterPro" id="IPR043137">
    <property type="entry name" value="GGT_ssub_C"/>
</dbReference>
<dbReference type="EMBL" id="QREH01000001">
    <property type="protein sequence ID" value="REE04650.1"/>
    <property type="molecule type" value="Genomic_DNA"/>
</dbReference>
<dbReference type="OrthoDB" id="9781342at2"/>
<evidence type="ECO:0000256" key="5">
    <source>
        <dbReference type="SAM" id="MobiDB-lite"/>
    </source>
</evidence>
<comment type="caution">
    <text evidence="7">The sequence shown here is derived from an EMBL/GenBank/DDBJ whole genome shotgun (WGS) entry which is preliminary data.</text>
</comment>
<dbReference type="PANTHER" id="PTHR43199:SF1">
    <property type="entry name" value="GLUTATHIONE HYDROLASE PROENZYME"/>
    <property type="match status" value="1"/>
</dbReference>
<dbReference type="Proteomes" id="UP000256727">
    <property type="component" value="Unassembled WGS sequence"/>
</dbReference>
<feature type="signal peptide" evidence="6">
    <location>
        <begin position="1"/>
        <end position="25"/>
    </location>
</feature>
<evidence type="ECO:0000313" key="8">
    <source>
        <dbReference type="Proteomes" id="UP000256727"/>
    </source>
</evidence>
<dbReference type="InterPro" id="IPR051792">
    <property type="entry name" value="GGT_bact"/>
</dbReference>
<protein>
    <submittedName>
        <fullName evidence="7">Gamma-glutamyltranspeptidase/glutathione hydrolase</fullName>
    </submittedName>
</protein>
<keyword evidence="6" id="KW-0732">Signal</keyword>
<evidence type="ECO:0000256" key="4">
    <source>
        <dbReference type="ARBA" id="ARBA00023145"/>
    </source>
</evidence>
<keyword evidence="2" id="KW-0808">Transferase</keyword>
<keyword evidence="8" id="KW-1185">Reference proteome</keyword>
<dbReference type="Gene3D" id="1.10.246.130">
    <property type="match status" value="1"/>
</dbReference>
<dbReference type="PRINTS" id="PR01210">
    <property type="entry name" value="GGTRANSPTASE"/>
</dbReference>
<organism evidence="7 8">
    <name type="scientific">Citricoccus muralis</name>
    <dbReference type="NCBI Taxonomy" id="169134"/>
    <lineage>
        <taxon>Bacteria</taxon>
        <taxon>Bacillati</taxon>
        <taxon>Actinomycetota</taxon>
        <taxon>Actinomycetes</taxon>
        <taxon>Micrococcales</taxon>
        <taxon>Micrococcaceae</taxon>
        <taxon>Citricoccus</taxon>
    </lineage>
</organism>
<dbReference type="InterPro" id="IPR029055">
    <property type="entry name" value="Ntn_hydrolases_N"/>
</dbReference>
<dbReference type="GO" id="GO:0016787">
    <property type="term" value="F:hydrolase activity"/>
    <property type="evidence" value="ECO:0007669"/>
    <property type="project" value="UniProtKB-KW"/>
</dbReference>
<feature type="region of interest" description="Disordered" evidence="5">
    <location>
        <begin position="31"/>
        <end position="72"/>
    </location>
</feature>